<sequence length="95" mass="10218">MAAPLSGGLHRLVGIVPRDITTTWPGDLALEELRENAITMAGTDFGMRHPVWLSRFGNATRLATQYRHGRVFLACDAAHQHFPAGGVAAAPRSPS</sequence>
<dbReference type="AlphaFoldDB" id="A0A3M0HUF5"/>
<dbReference type="Gene3D" id="3.50.50.60">
    <property type="entry name" value="FAD/NAD(P)-binding domain"/>
    <property type="match status" value="1"/>
</dbReference>
<feature type="domain" description="FAD-binding" evidence="1">
    <location>
        <begin position="10"/>
        <end position="87"/>
    </location>
</feature>
<proteinExistence type="predicted"/>
<keyword evidence="3" id="KW-1185">Reference proteome</keyword>
<dbReference type="OrthoDB" id="8670884at2"/>
<comment type="caution">
    <text evidence="2">The sequence shown here is derived from an EMBL/GenBank/DDBJ whole genome shotgun (WGS) entry which is preliminary data.</text>
</comment>
<evidence type="ECO:0000313" key="2">
    <source>
        <dbReference type="EMBL" id="RMB80194.1"/>
    </source>
</evidence>
<organism evidence="2 3">
    <name type="scientific">Streptomyces shenzhenensis</name>
    <dbReference type="NCBI Taxonomy" id="943815"/>
    <lineage>
        <taxon>Bacteria</taxon>
        <taxon>Bacillati</taxon>
        <taxon>Actinomycetota</taxon>
        <taxon>Actinomycetes</taxon>
        <taxon>Kitasatosporales</taxon>
        <taxon>Streptomycetaceae</taxon>
        <taxon>Streptomyces</taxon>
    </lineage>
</organism>
<dbReference type="GO" id="GO:0071949">
    <property type="term" value="F:FAD binding"/>
    <property type="evidence" value="ECO:0007669"/>
    <property type="project" value="InterPro"/>
</dbReference>
<dbReference type="InterPro" id="IPR036188">
    <property type="entry name" value="FAD/NAD-bd_sf"/>
</dbReference>
<dbReference type="Gene3D" id="3.30.70.2450">
    <property type="match status" value="1"/>
</dbReference>
<evidence type="ECO:0000313" key="3">
    <source>
        <dbReference type="Proteomes" id="UP000270471"/>
    </source>
</evidence>
<dbReference type="InterPro" id="IPR002938">
    <property type="entry name" value="FAD-bd"/>
</dbReference>
<evidence type="ECO:0000259" key="1">
    <source>
        <dbReference type="Pfam" id="PF01494"/>
    </source>
</evidence>
<reference evidence="2 3" key="1">
    <citation type="submission" date="2017-11" db="EMBL/GenBank/DDBJ databases">
        <title>Draft genome of actinobacteria isolated from guarana (Paullinia cupana (Mart.) Ducke.</title>
        <authorList>
            <person name="Siqueira K.A."/>
            <person name="Liotti R.G."/>
            <person name="Mendes T.A.O."/>
            <person name="Soares M.A."/>
        </authorList>
    </citation>
    <scope>NUCLEOTIDE SEQUENCE [LARGE SCALE GENOMIC DNA]</scope>
    <source>
        <strain evidence="2 3">193</strain>
    </source>
</reference>
<dbReference type="Pfam" id="PF01494">
    <property type="entry name" value="FAD_binding_3"/>
    <property type="match status" value="1"/>
</dbReference>
<gene>
    <name evidence="2" type="ORF">CTZ28_41705</name>
</gene>
<protein>
    <recommendedName>
        <fullName evidence="1">FAD-binding domain-containing protein</fullName>
    </recommendedName>
</protein>
<dbReference type="EMBL" id="PENI01000046">
    <property type="protein sequence ID" value="RMB80194.1"/>
    <property type="molecule type" value="Genomic_DNA"/>
</dbReference>
<name>A0A3M0HUF5_9ACTN</name>
<accession>A0A3M0HUF5</accession>
<dbReference type="Proteomes" id="UP000270471">
    <property type="component" value="Unassembled WGS sequence"/>
</dbReference>